<evidence type="ECO:0000313" key="29">
    <source>
        <dbReference type="EMBL" id="KAJ4789721.1"/>
    </source>
</evidence>
<evidence type="ECO:0000256" key="2">
    <source>
        <dbReference type="ARBA" id="ARBA00004389"/>
    </source>
</evidence>
<feature type="domain" description="Protein kinase" evidence="28">
    <location>
        <begin position="705"/>
        <end position="1009"/>
    </location>
</feature>
<feature type="binding site" evidence="25">
    <location>
        <position position="735"/>
    </location>
    <ligand>
        <name>ATP</name>
        <dbReference type="ChEBI" id="CHEBI:30616"/>
    </ligand>
</feature>
<dbReference type="PROSITE" id="PS00108">
    <property type="entry name" value="PROTEIN_KINASE_ST"/>
    <property type="match status" value="1"/>
</dbReference>
<keyword evidence="17 26" id="KW-0472">Membrane</keyword>
<dbReference type="Gene3D" id="3.30.200.20">
    <property type="entry name" value="Phosphorylase Kinase, domain 1"/>
    <property type="match status" value="1"/>
</dbReference>
<dbReference type="InterPro" id="IPR008271">
    <property type="entry name" value="Ser/Thr_kinase_AS"/>
</dbReference>
<dbReference type="InterPro" id="IPR017441">
    <property type="entry name" value="Protein_kinase_ATP_BS"/>
</dbReference>
<evidence type="ECO:0000256" key="10">
    <source>
        <dbReference type="ARBA" id="ARBA00022692"/>
    </source>
</evidence>
<keyword evidence="5" id="KW-1003">Cell membrane</keyword>
<keyword evidence="14 29" id="KW-0418">Kinase</keyword>
<keyword evidence="19" id="KW-0325">Glycoprotein</keyword>
<evidence type="ECO:0000256" key="1">
    <source>
        <dbReference type="ARBA" id="ARBA00004162"/>
    </source>
</evidence>
<dbReference type="InterPro" id="IPR003591">
    <property type="entry name" value="Leu-rich_rpt_typical-subtyp"/>
</dbReference>
<dbReference type="GO" id="GO:0005524">
    <property type="term" value="F:ATP binding"/>
    <property type="evidence" value="ECO:0007669"/>
    <property type="project" value="UniProtKB-UniRule"/>
</dbReference>
<sequence>MAKIVSLLPLYLLLISSFVLPVKSFDNVTDMYALRSFKSSIYGDPTGTLFSWNHSLHHCHWKGVVCGRRHPDRVTALNLDSLQLTGCISSSLTNLTFLQRLSLSNNNLTGSIPEELGLLGRLKFLNLSENSLSGNIPSTIGNCSKLEVLHIESNHIQGTIPSQLAQCSKLTYISLRENSLIGTIPPSLGNLTNLSVLKFSLNNLNGTIPASLGQLQLLETLLFGFNNLFGEIPESIFNISSMLLLSLPDNQLEGSLPSNMCDAYSNLRSLYLSDNQLKGLIPSSISNCSVLGKIVFANNSFTGKIPSNIGSLKNLFLLEMSENKLEAKKPSDWSFIDALVNCTLLEVLNLGSNQLQGILPNSIVNLSSTLYEIGLWMNQFSGSIPAAIGRLTNLRILNIYETLIEGTIPLEIGKLSNLQWFDLSENMMSGEIPSTIGNLTSLNGFLLGSNSFEGEIPMKLCNMKDLEVLSLSSNMLTGAIPKEIMTLTSLSIGIDLSNNYLNSTIPPEIGKLKNVGTIILSGNRLSGEIPSTIDGCQVLESLYLGGNLLQGTVPLSMSNLKGLQMLDLSNNFFSGQIPEFLSRMNLQYLNVSFNDFNGEVPKEGVFHNASEIDIRGNLKLCGGVPQMHLPNCTLNPSSPRHHSQKAIIIVSSIASSLLALSIIICLLFTYYQRRKTQKNSKSVIAMKSQYEDLSYNDLLRATDNFSLDNLIGSGAFGAVYKAIMMLDNVTIVAVKVLNLEQIGASRSFLSECKALKGIRHRNLVKVLSVCSSIDHLGNDFKALIFEFMPNGSLETRLHPNSTSTNQPMRYLSLVQRISIAIDVAMALDYLHNHSTVAIVHRDLKPSNVLLDDNMTAHVSDFGLARFLVRHDTMLSQSMTSTNGVKGSIGYIPPEYGMGGQASVQGDVYSYGILLLEMFTGVRPTDERFIDGSSIHNHVAMSVPDQVMDIIDPKMFSVNEAGNMFAHENVYDCLVLVIQCGIMCSKESPRERIAIEEVINQLNSARAKLLR</sequence>
<evidence type="ECO:0000256" key="19">
    <source>
        <dbReference type="ARBA" id="ARBA00023180"/>
    </source>
</evidence>
<gene>
    <name evidence="29" type="ORF">LUZ62_040967</name>
</gene>
<comment type="catalytic activity">
    <reaction evidence="21">
        <text>L-seryl-[protein] + ATP = O-phospho-L-seryl-[protein] + ADP + H(+)</text>
        <dbReference type="Rhea" id="RHEA:17989"/>
        <dbReference type="Rhea" id="RHEA-COMP:9863"/>
        <dbReference type="Rhea" id="RHEA-COMP:11604"/>
        <dbReference type="ChEBI" id="CHEBI:15378"/>
        <dbReference type="ChEBI" id="CHEBI:29999"/>
        <dbReference type="ChEBI" id="CHEBI:30616"/>
        <dbReference type="ChEBI" id="CHEBI:83421"/>
        <dbReference type="ChEBI" id="CHEBI:456216"/>
        <dbReference type="EC" id="2.7.11.1"/>
    </reaction>
</comment>
<dbReference type="FunFam" id="3.80.10.10:FF:000565">
    <property type="entry name" value="Leucine-rich repeat receptor-like kinase protein FLORAL ORGAN NUMBER1"/>
    <property type="match status" value="1"/>
</dbReference>
<proteinExistence type="inferred from homology"/>
<comment type="function">
    <text evidence="22">Receptor kinase that detects X.oryzae pv. oryzae protein Ax21 to promote innate immunity. Following X.oryzae pv. oryzae protein Ax21 detection, undergoes cleavage, releasing the processed protein kinase Xa21 chain.</text>
</comment>
<dbReference type="EMBL" id="JAMFTS010000002">
    <property type="protein sequence ID" value="KAJ4789721.1"/>
    <property type="molecule type" value="Genomic_DNA"/>
</dbReference>
<dbReference type="PANTHER" id="PTHR27008:SF596">
    <property type="entry name" value="OS02G0215500 PROTEIN"/>
    <property type="match status" value="1"/>
</dbReference>
<evidence type="ECO:0000259" key="28">
    <source>
        <dbReference type="PROSITE" id="PS50011"/>
    </source>
</evidence>
<feature type="signal peptide" evidence="27">
    <location>
        <begin position="1"/>
        <end position="24"/>
    </location>
</feature>
<dbReference type="Gene3D" id="3.80.10.10">
    <property type="entry name" value="Ribonuclease Inhibitor"/>
    <property type="match status" value="3"/>
</dbReference>
<dbReference type="InterPro" id="IPR055414">
    <property type="entry name" value="LRR_R13L4/SHOC2-like"/>
</dbReference>
<dbReference type="FunFam" id="3.30.200.20:FF:000432">
    <property type="entry name" value="LRR receptor-like serine/threonine-protein kinase EFR"/>
    <property type="match status" value="1"/>
</dbReference>
<reference evidence="29" key="1">
    <citation type="submission" date="2022-08" db="EMBL/GenBank/DDBJ databases">
        <authorList>
            <person name="Marques A."/>
        </authorList>
    </citation>
    <scope>NUCLEOTIDE SEQUENCE</scope>
    <source>
        <strain evidence="29">RhyPub2mFocal</strain>
        <tissue evidence="29">Leaves</tissue>
    </source>
</reference>
<evidence type="ECO:0000256" key="18">
    <source>
        <dbReference type="ARBA" id="ARBA00023170"/>
    </source>
</evidence>
<keyword evidence="15 25" id="KW-0067">ATP-binding</keyword>
<keyword evidence="8" id="KW-0433">Leucine-rich repeat</keyword>
<dbReference type="PANTHER" id="PTHR27008">
    <property type="entry name" value="OS04G0122200 PROTEIN"/>
    <property type="match status" value="1"/>
</dbReference>
<dbReference type="SMART" id="SM00220">
    <property type="entry name" value="S_TKc"/>
    <property type="match status" value="1"/>
</dbReference>
<evidence type="ECO:0000256" key="25">
    <source>
        <dbReference type="PROSITE-ProRule" id="PRU10141"/>
    </source>
</evidence>
<keyword evidence="6" id="KW-0723">Serine/threonine-protein kinase</keyword>
<dbReference type="SUPFAM" id="SSF52058">
    <property type="entry name" value="L domain-like"/>
    <property type="match status" value="2"/>
</dbReference>
<dbReference type="SUPFAM" id="SSF56112">
    <property type="entry name" value="Protein kinase-like (PK-like)"/>
    <property type="match status" value="1"/>
</dbReference>
<evidence type="ECO:0000313" key="30">
    <source>
        <dbReference type="Proteomes" id="UP001140206"/>
    </source>
</evidence>
<evidence type="ECO:0000256" key="17">
    <source>
        <dbReference type="ARBA" id="ARBA00023136"/>
    </source>
</evidence>
<dbReference type="Pfam" id="PF07714">
    <property type="entry name" value="PK_Tyr_Ser-Thr"/>
    <property type="match status" value="1"/>
</dbReference>
<evidence type="ECO:0000256" key="20">
    <source>
        <dbReference type="ARBA" id="ARBA00047899"/>
    </source>
</evidence>
<dbReference type="PROSITE" id="PS51450">
    <property type="entry name" value="LRR"/>
    <property type="match status" value="2"/>
</dbReference>
<evidence type="ECO:0000256" key="3">
    <source>
        <dbReference type="ARBA" id="ARBA00008684"/>
    </source>
</evidence>
<dbReference type="InterPro" id="IPR051809">
    <property type="entry name" value="Plant_receptor-like_S/T_kinase"/>
</dbReference>
<keyword evidence="18 29" id="KW-0675">Receptor</keyword>
<dbReference type="FunFam" id="1.10.510.10:FF:000358">
    <property type="entry name" value="Putative leucine-rich repeat receptor-like serine/threonine-protein kinase"/>
    <property type="match status" value="1"/>
</dbReference>
<dbReference type="GO" id="GO:0005886">
    <property type="term" value="C:plasma membrane"/>
    <property type="evidence" value="ECO:0007669"/>
    <property type="project" value="UniProtKB-SubCell"/>
</dbReference>
<accession>A0AAV8FF58</accession>
<dbReference type="FunFam" id="3.80.10.10:FF:000317">
    <property type="entry name" value="Inactive leucine-rich repeat receptor-like protein kinase"/>
    <property type="match status" value="1"/>
</dbReference>
<comment type="caution">
    <text evidence="29">The sequence shown here is derived from an EMBL/GenBank/DDBJ whole genome shotgun (WGS) entry which is preliminary data.</text>
</comment>
<evidence type="ECO:0000256" key="26">
    <source>
        <dbReference type="SAM" id="Phobius"/>
    </source>
</evidence>
<dbReference type="InterPro" id="IPR000719">
    <property type="entry name" value="Prot_kinase_dom"/>
</dbReference>
<keyword evidence="30" id="KW-1185">Reference proteome</keyword>
<keyword evidence="16 26" id="KW-1133">Transmembrane helix</keyword>
<keyword evidence="10 26" id="KW-0812">Transmembrane</keyword>
<comment type="similarity">
    <text evidence="3">Belongs to the protein kinase superfamily. Ser/Thr protein kinase family.</text>
</comment>
<evidence type="ECO:0000256" key="9">
    <source>
        <dbReference type="ARBA" id="ARBA00022679"/>
    </source>
</evidence>
<evidence type="ECO:0000256" key="14">
    <source>
        <dbReference type="ARBA" id="ARBA00022777"/>
    </source>
</evidence>
<organism evidence="29 30">
    <name type="scientific">Rhynchospora pubera</name>
    <dbReference type="NCBI Taxonomy" id="906938"/>
    <lineage>
        <taxon>Eukaryota</taxon>
        <taxon>Viridiplantae</taxon>
        <taxon>Streptophyta</taxon>
        <taxon>Embryophyta</taxon>
        <taxon>Tracheophyta</taxon>
        <taxon>Spermatophyta</taxon>
        <taxon>Magnoliopsida</taxon>
        <taxon>Liliopsida</taxon>
        <taxon>Poales</taxon>
        <taxon>Cyperaceae</taxon>
        <taxon>Cyperoideae</taxon>
        <taxon>Rhynchosporeae</taxon>
        <taxon>Rhynchospora</taxon>
    </lineage>
</organism>
<evidence type="ECO:0000256" key="6">
    <source>
        <dbReference type="ARBA" id="ARBA00022527"/>
    </source>
</evidence>
<keyword evidence="7" id="KW-0597">Phosphoprotein</keyword>
<dbReference type="InterPro" id="IPR013210">
    <property type="entry name" value="LRR_N_plant-typ"/>
</dbReference>
<evidence type="ECO:0000256" key="27">
    <source>
        <dbReference type="SAM" id="SignalP"/>
    </source>
</evidence>
<keyword evidence="13 25" id="KW-0547">Nucleotide-binding</keyword>
<dbReference type="PROSITE" id="PS00107">
    <property type="entry name" value="PROTEIN_KINASE_ATP"/>
    <property type="match status" value="1"/>
</dbReference>
<dbReference type="EC" id="2.7.11.1" evidence="4"/>
<comment type="catalytic activity">
    <reaction evidence="20">
        <text>L-threonyl-[protein] + ATP = O-phospho-L-threonyl-[protein] + ADP + H(+)</text>
        <dbReference type="Rhea" id="RHEA:46608"/>
        <dbReference type="Rhea" id="RHEA-COMP:11060"/>
        <dbReference type="Rhea" id="RHEA-COMP:11605"/>
        <dbReference type="ChEBI" id="CHEBI:15378"/>
        <dbReference type="ChEBI" id="CHEBI:30013"/>
        <dbReference type="ChEBI" id="CHEBI:30616"/>
        <dbReference type="ChEBI" id="CHEBI:61977"/>
        <dbReference type="ChEBI" id="CHEBI:456216"/>
        <dbReference type="EC" id="2.7.11.1"/>
    </reaction>
</comment>
<dbReference type="Pfam" id="PF23598">
    <property type="entry name" value="LRR_14"/>
    <property type="match status" value="1"/>
</dbReference>
<dbReference type="SMART" id="SM00369">
    <property type="entry name" value="LRR_TYP"/>
    <property type="match status" value="8"/>
</dbReference>
<evidence type="ECO:0000256" key="8">
    <source>
        <dbReference type="ARBA" id="ARBA00022614"/>
    </source>
</evidence>
<evidence type="ECO:0000256" key="5">
    <source>
        <dbReference type="ARBA" id="ARBA00022475"/>
    </source>
</evidence>
<evidence type="ECO:0000256" key="12">
    <source>
        <dbReference type="ARBA" id="ARBA00022737"/>
    </source>
</evidence>
<evidence type="ECO:0000256" key="24">
    <source>
        <dbReference type="ARBA" id="ARBA00072040"/>
    </source>
</evidence>
<dbReference type="InterPro" id="IPR001611">
    <property type="entry name" value="Leu-rich_rpt"/>
</dbReference>
<evidence type="ECO:0000256" key="21">
    <source>
        <dbReference type="ARBA" id="ARBA00048679"/>
    </source>
</evidence>
<dbReference type="InterPro" id="IPR011009">
    <property type="entry name" value="Kinase-like_dom_sf"/>
</dbReference>
<evidence type="ECO:0000256" key="7">
    <source>
        <dbReference type="ARBA" id="ARBA00022553"/>
    </source>
</evidence>
<evidence type="ECO:0000256" key="15">
    <source>
        <dbReference type="ARBA" id="ARBA00022840"/>
    </source>
</evidence>
<dbReference type="FunFam" id="3.80.10.10:FF:000095">
    <property type="entry name" value="LRR receptor-like serine/threonine-protein kinase GSO1"/>
    <property type="match status" value="1"/>
</dbReference>
<evidence type="ECO:0000256" key="16">
    <source>
        <dbReference type="ARBA" id="ARBA00022989"/>
    </source>
</evidence>
<dbReference type="PROSITE" id="PS50011">
    <property type="entry name" value="PROTEIN_KINASE_DOM"/>
    <property type="match status" value="1"/>
</dbReference>
<keyword evidence="11 27" id="KW-0732">Signal</keyword>
<name>A0AAV8FF58_9POAL</name>
<dbReference type="GO" id="GO:0005789">
    <property type="term" value="C:endoplasmic reticulum membrane"/>
    <property type="evidence" value="ECO:0007669"/>
    <property type="project" value="UniProtKB-SubCell"/>
</dbReference>
<comment type="subcellular location">
    <subcellularLocation>
        <location evidence="1">Cell membrane</location>
        <topology evidence="1">Single-pass membrane protein</topology>
    </subcellularLocation>
    <subcellularLocation>
        <location evidence="2">Endoplasmic reticulum membrane</location>
        <topology evidence="2">Single-pass membrane protein</topology>
    </subcellularLocation>
</comment>
<dbReference type="Proteomes" id="UP001140206">
    <property type="component" value="Chromosome 2"/>
</dbReference>
<evidence type="ECO:0000256" key="13">
    <source>
        <dbReference type="ARBA" id="ARBA00022741"/>
    </source>
</evidence>
<dbReference type="GO" id="GO:0004674">
    <property type="term" value="F:protein serine/threonine kinase activity"/>
    <property type="evidence" value="ECO:0007669"/>
    <property type="project" value="UniProtKB-KW"/>
</dbReference>
<dbReference type="AlphaFoldDB" id="A0AAV8FF58"/>
<evidence type="ECO:0000256" key="4">
    <source>
        <dbReference type="ARBA" id="ARBA00012513"/>
    </source>
</evidence>
<dbReference type="InterPro" id="IPR001245">
    <property type="entry name" value="Ser-Thr/Tyr_kinase_cat_dom"/>
</dbReference>
<feature type="chain" id="PRO_5043462637" description="Receptor kinase-like protein Xa21" evidence="27">
    <location>
        <begin position="25"/>
        <end position="1010"/>
    </location>
</feature>
<dbReference type="Pfam" id="PF00560">
    <property type="entry name" value="LRR_1"/>
    <property type="match status" value="8"/>
</dbReference>
<dbReference type="Pfam" id="PF08263">
    <property type="entry name" value="LRRNT_2"/>
    <property type="match status" value="1"/>
</dbReference>
<keyword evidence="12" id="KW-0677">Repeat</keyword>
<dbReference type="InterPro" id="IPR032675">
    <property type="entry name" value="LRR_dom_sf"/>
</dbReference>
<feature type="transmembrane region" description="Helical" evidence="26">
    <location>
        <begin position="646"/>
        <end position="671"/>
    </location>
</feature>
<comment type="function">
    <text evidence="23">The processed protein kinase Xa21 chain released by protein cleavage after X.oryzae pv. oryzae protein Ax21 detection translocates into the nucleus where it can bind and regulate WRKY62, a transcription factor. Confers resistance to the bacterial pathogen X.oryzae pv. oryzae (Xoo).</text>
</comment>
<protein>
    <recommendedName>
        <fullName evidence="24">Receptor kinase-like protein Xa21</fullName>
        <ecNumber evidence="4">2.7.11.1</ecNumber>
    </recommendedName>
</protein>
<evidence type="ECO:0000256" key="22">
    <source>
        <dbReference type="ARBA" id="ARBA00054320"/>
    </source>
</evidence>
<keyword evidence="9" id="KW-0808">Transferase</keyword>
<evidence type="ECO:0000256" key="11">
    <source>
        <dbReference type="ARBA" id="ARBA00022729"/>
    </source>
</evidence>
<evidence type="ECO:0000256" key="23">
    <source>
        <dbReference type="ARBA" id="ARBA00056628"/>
    </source>
</evidence>
<dbReference type="Gene3D" id="1.10.510.10">
    <property type="entry name" value="Transferase(Phosphotransferase) domain 1"/>
    <property type="match status" value="1"/>
</dbReference>